<dbReference type="PANTHER" id="PTHR42648">
    <property type="entry name" value="TRANSPOSASE, PUTATIVE-RELATED"/>
    <property type="match status" value="1"/>
</dbReference>
<dbReference type="GO" id="GO:0008233">
    <property type="term" value="F:peptidase activity"/>
    <property type="evidence" value="ECO:0007669"/>
    <property type="project" value="UniProtKB-KW"/>
</dbReference>
<evidence type="ECO:0000259" key="2">
    <source>
        <dbReference type="PROSITE" id="PS50994"/>
    </source>
</evidence>
<dbReference type="PANTHER" id="PTHR42648:SF25">
    <property type="entry name" value="RNA-DIRECTED DNA POLYMERASE"/>
    <property type="match status" value="1"/>
</dbReference>
<reference evidence="3" key="1">
    <citation type="submission" date="2020-10" db="EMBL/GenBank/DDBJ databases">
        <authorList>
            <person name="Han B."/>
            <person name="Lu T."/>
            <person name="Zhao Q."/>
            <person name="Huang X."/>
            <person name="Zhao Y."/>
        </authorList>
    </citation>
    <scope>NUCLEOTIDE SEQUENCE</scope>
</reference>
<keyword evidence="1" id="KW-0378">Hydrolase</keyword>
<evidence type="ECO:0000313" key="3">
    <source>
        <dbReference type="EMBL" id="CAD6267438.1"/>
    </source>
</evidence>
<evidence type="ECO:0000313" key="4">
    <source>
        <dbReference type="Proteomes" id="UP000604825"/>
    </source>
</evidence>
<dbReference type="InterPro" id="IPR039537">
    <property type="entry name" value="Retrotran_Ty1/copia-like"/>
</dbReference>
<dbReference type="Pfam" id="PF13976">
    <property type="entry name" value="gag_pre-integrs"/>
    <property type="match status" value="1"/>
</dbReference>
<dbReference type="Proteomes" id="UP000604825">
    <property type="component" value="Unassembled WGS sequence"/>
</dbReference>
<keyword evidence="1" id="KW-0645">Protease</keyword>
<dbReference type="Gene3D" id="3.30.420.10">
    <property type="entry name" value="Ribonuclease H-like superfamily/Ribonuclease H"/>
    <property type="match status" value="1"/>
</dbReference>
<gene>
    <name evidence="3" type="ORF">NCGR_LOCUS50743</name>
</gene>
<dbReference type="EMBL" id="CAJGYO010000014">
    <property type="protein sequence ID" value="CAD6267438.1"/>
    <property type="molecule type" value="Genomic_DNA"/>
</dbReference>
<dbReference type="GO" id="GO:0015074">
    <property type="term" value="P:DNA integration"/>
    <property type="evidence" value="ECO:0007669"/>
    <property type="project" value="InterPro"/>
</dbReference>
<dbReference type="OrthoDB" id="906313at2759"/>
<name>A0A811RB63_9POAL</name>
<accession>A0A811RB63</accession>
<dbReference type="InterPro" id="IPR036397">
    <property type="entry name" value="RNaseH_sf"/>
</dbReference>
<keyword evidence="4" id="KW-1185">Reference proteome</keyword>
<protein>
    <recommendedName>
        <fullName evidence="2">Integrase catalytic domain-containing protein</fullName>
    </recommendedName>
</protein>
<sequence>MEEKVMPVDVPDGVWVLDTGASNHMTGMPSALTQIDTSVRGTVKFGDGSSVRIRGMGSVVMQDRFEGHKVLTEVYYIPELRSNIVSLGQLEEKGFKYVGEKGRLCVYDQEHTLLISAPRVGNRLYLAKFGLTPPVCLLAQSDDKSWNWHARFGHLNFRSLSNLSDKSMVEGLPSIRKVDRVCDGCVLGKQHRKPFPQVSSFRAEKVLDLVHADLCGQITPKSIGGASYFLLVVDDHSRYMWVEMLKTKDQALECFKRITLRAENESGGKLKAIRTDRGDLTGQKMQKFRLLMDRKSAIELSKNPVYHERSKHIDTRYHYIRECVSNGIAEVDHVSTDRQLADILTKPLGRIKFLEMRQLLGVSDVCHD</sequence>
<evidence type="ECO:0000256" key="1">
    <source>
        <dbReference type="ARBA" id="ARBA00022670"/>
    </source>
</evidence>
<dbReference type="CDD" id="cd09272">
    <property type="entry name" value="RNase_HI_RT_Ty1"/>
    <property type="match status" value="1"/>
</dbReference>
<dbReference type="InterPro" id="IPR054722">
    <property type="entry name" value="PolX-like_BBD"/>
</dbReference>
<dbReference type="GO" id="GO:0003676">
    <property type="term" value="F:nucleic acid binding"/>
    <property type="evidence" value="ECO:0007669"/>
    <property type="project" value="InterPro"/>
</dbReference>
<dbReference type="InterPro" id="IPR025724">
    <property type="entry name" value="GAG-pre-integrase_dom"/>
</dbReference>
<dbReference type="AlphaFoldDB" id="A0A811RB63"/>
<organism evidence="3 4">
    <name type="scientific">Miscanthus lutarioriparius</name>
    <dbReference type="NCBI Taxonomy" id="422564"/>
    <lineage>
        <taxon>Eukaryota</taxon>
        <taxon>Viridiplantae</taxon>
        <taxon>Streptophyta</taxon>
        <taxon>Embryophyta</taxon>
        <taxon>Tracheophyta</taxon>
        <taxon>Spermatophyta</taxon>
        <taxon>Magnoliopsida</taxon>
        <taxon>Liliopsida</taxon>
        <taxon>Poales</taxon>
        <taxon>Poaceae</taxon>
        <taxon>PACMAD clade</taxon>
        <taxon>Panicoideae</taxon>
        <taxon>Andropogonodae</taxon>
        <taxon>Andropogoneae</taxon>
        <taxon>Saccharinae</taxon>
        <taxon>Miscanthus</taxon>
    </lineage>
</organism>
<dbReference type="GO" id="GO:0006508">
    <property type="term" value="P:proteolysis"/>
    <property type="evidence" value="ECO:0007669"/>
    <property type="project" value="UniProtKB-KW"/>
</dbReference>
<dbReference type="PROSITE" id="PS50994">
    <property type="entry name" value="INTEGRASE"/>
    <property type="match status" value="1"/>
</dbReference>
<feature type="domain" description="Integrase catalytic" evidence="2">
    <location>
        <begin position="192"/>
        <end position="368"/>
    </location>
</feature>
<dbReference type="InterPro" id="IPR012337">
    <property type="entry name" value="RNaseH-like_sf"/>
</dbReference>
<dbReference type="InterPro" id="IPR001584">
    <property type="entry name" value="Integrase_cat-core"/>
</dbReference>
<dbReference type="SUPFAM" id="SSF53098">
    <property type="entry name" value="Ribonuclease H-like"/>
    <property type="match status" value="1"/>
</dbReference>
<proteinExistence type="predicted"/>
<comment type="caution">
    <text evidence="3">The sequence shown here is derived from an EMBL/GenBank/DDBJ whole genome shotgun (WGS) entry which is preliminary data.</text>
</comment>
<dbReference type="Pfam" id="PF22936">
    <property type="entry name" value="Pol_BBD"/>
    <property type="match status" value="1"/>
</dbReference>